<dbReference type="EMBL" id="CABIJS010000122">
    <property type="protein sequence ID" value="VUZ44054.1"/>
    <property type="molecule type" value="Genomic_DNA"/>
</dbReference>
<evidence type="ECO:0000256" key="2">
    <source>
        <dbReference type="ARBA" id="ARBA00010222"/>
    </source>
</evidence>
<evidence type="ECO:0000313" key="9">
    <source>
        <dbReference type="EMBL" id="VUZ44054.1"/>
    </source>
</evidence>
<keyword evidence="6" id="KW-0539">Nucleus</keyword>
<dbReference type="Proteomes" id="UP000321570">
    <property type="component" value="Unassembled WGS sequence"/>
</dbReference>
<dbReference type="Pfam" id="PF11573">
    <property type="entry name" value="Med23"/>
    <property type="match status" value="4"/>
</dbReference>
<feature type="region of interest" description="Disordered" evidence="8">
    <location>
        <begin position="1292"/>
        <end position="1314"/>
    </location>
</feature>
<organism evidence="9 10">
    <name type="scientific">Hymenolepis diminuta</name>
    <name type="common">Rat tapeworm</name>
    <dbReference type="NCBI Taxonomy" id="6216"/>
    <lineage>
        <taxon>Eukaryota</taxon>
        <taxon>Metazoa</taxon>
        <taxon>Spiralia</taxon>
        <taxon>Lophotrochozoa</taxon>
        <taxon>Platyhelminthes</taxon>
        <taxon>Cestoda</taxon>
        <taxon>Eucestoda</taxon>
        <taxon>Cyclophyllidea</taxon>
        <taxon>Hymenolepididae</taxon>
        <taxon>Hymenolepis</taxon>
    </lineage>
</organism>
<protein>
    <recommendedName>
        <fullName evidence="3">Mediator of RNA polymerase II transcription subunit 23</fullName>
    </recommendedName>
    <alternativeName>
        <fullName evidence="7">Mediator complex subunit 23</fullName>
    </alternativeName>
</protein>
<keyword evidence="10" id="KW-1185">Reference proteome</keyword>
<proteinExistence type="inferred from homology"/>
<evidence type="ECO:0000256" key="5">
    <source>
        <dbReference type="ARBA" id="ARBA00023163"/>
    </source>
</evidence>
<feature type="compositionally biased region" description="Low complexity" evidence="8">
    <location>
        <begin position="1302"/>
        <end position="1314"/>
    </location>
</feature>
<dbReference type="GO" id="GO:0006357">
    <property type="term" value="P:regulation of transcription by RNA polymerase II"/>
    <property type="evidence" value="ECO:0007669"/>
    <property type="project" value="TreeGrafter"/>
</dbReference>
<evidence type="ECO:0000313" key="10">
    <source>
        <dbReference type="Proteomes" id="UP000321570"/>
    </source>
</evidence>
<reference evidence="9 10" key="1">
    <citation type="submission" date="2019-07" db="EMBL/GenBank/DDBJ databases">
        <authorList>
            <person name="Jastrzebski P J."/>
            <person name="Paukszto L."/>
            <person name="Jastrzebski P J."/>
        </authorList>
    </citation>
    <scope>NUCLEOTIDE SEQUENCE [LARGE SCALE GENOMIC DNA]</scope>
    <source>
        <strain evidence="9 10">WMS-il1</strain>
    </source>
</reference>
<feature type="region of interest" description="Disordered" evidence="8">
    <location>
        <begin position="960"/>
        <end position="982"/>
    </location>
</feature>
<sequence>MPQNHPAVNSIVVGLKQHISQCIRELETSLALERGFSSFINPEPDSIIEQDADRLDSLWPTLCLLSSKMALYCSPQHKPTDLIGFVIDIFLESVAACKNEGVLLRLMWSLDRGIEHGIFTPQHIAEALLSRRELVPENQLFFRAVFTFLLKLVFYLDYKSNRMVFTKSIDKTYNHIPSSSGIPFRNPAIELVQILLCREINLLPALFTMYELRGEKSSRPSKLIEAEVEHFMSEFDYPLRILYSYNELNMVPIAGITQGKHPSFRLESELTLSILRQPILYPPAFKSRQLGLTCDLLGQLRCTQLASSLLACEERQTMGPNQTPMGQAVSDLIFVFMGVIETEKNTKWAVRIFSHLANLVISFILDRVVRLNDIISNLNSKIAGRIWPISRHFVMWFTLVCMSGFVGSNKLTDFVSCLHLFDQLFPEANELDNDAVKRLEKIKADRPEFWGSEKHQLITTKTLEALGTGDPDLRFLLFISEHLITKSSDLSADDGQMAENGAEDHSSSCSSNDLEITPPTKKAKLEGEELVNTEDKEEDLTHMVAACACIWEIILQMNSEESMGRGVKDCHLPRPLPPLLHPLRTQIATWLENLREACSGISTVTEIGDTSADVETQQVVHALSWLEFIITLNAYSPTENFSITRSVVASLWLPNNIPLPGIGGGLPLDNGPFTLPYGLTGAGRRIPLSNRLIQKMSIHLQLKFCNEMLQKLSEKTKPLSMETKNAHLTSPATLETFGRFLSYQMAKKIIPLREIYRRLLVESRSLHIPLYYDKSESDNNNDFYPPVRDDFYSLTFWFDLLGHRWIEALPVEHRLRYRDELFLRVNLNSHELIYALDWIIVRFSRRILTPDCVLYNIQSVPFQQQHFLHLQPPHHHQQIYSHSREVTSRVVLFSTLQAVCAYDLIDEEPLVRTKTDQLMAVRTETRAIFGEECSQFKLPAVIARLVDLLPPSAAQVLLPPLQSSSPPSQPPPIFPAEATMESSSNESSESLYFSLRERLLTSAFDIYKSLSSDSENDFKWAELNIQNERCLCTILIAIMKDKGAIPIFLLNNLLQMSPALMHTQVKVLCEFLVTQVCKFEEFDRRKLPPPDYIFSPSALCSATITFSVQYGIITLDRLLLYLFMRSNHSLIDVAAGHSIALFLITQCPQLIQAIQAVGEFAPESKNILSSRRWPDLLLLLHEILPEKQMIILPPSTRGRGGGQPAASSPLNSTPSAVILRRRPCQPVYYDHLVLRLIPILEIILTSFLDNPPPLLQLAQFCDIIAPLFRLHSHPMSLCFLLLRSQFHHFSSSSSGSGGGAAIGTTTPTTPAGSSQQLVAWRNPTQVDKVACQLVLRSILHLHHQLAVRVNAKRECALVFGGEVSGLLSPPAWKTLDTLHNAALARGEPTDQASRDSDFIDCLRMVYGTDAEIRLASALTLSAEEAFPSDLELHILRLLQPVVAVTTNHGLSGVPSAWRDWRSEEAVNPQAAGIYAVAVELMALHPPSDTSRVSNAASCLLECLRKVPGSNDFQKWLNVTGALVSILPFVFRHNILCLTCTLINDPCFNDAELWPQTLLTLKIGTVPSLQPPKQLIKVFRFRRALSAQPTRLTIFREEKEAQETALRVSREDEASRWEVLGRPHASSVRFFDTILPAQLPQGENLPNHLFKAAVWHAIWSHVNFYENPTLLRRIFDEFLLKHINNEAKLLMAFSMVTPPLKALTNDKSAIVDLTVSLYKALQQVDEALAAKNIPLYHVNTIADLLYHIKYSYVGKAGQDEVQGLLLKMRPHLQACLKFIFSSSPVNPDGISLLNGYPKFEDREYRAALKPPALIEDEFF</sequence>
<evidence type="ECO:0000256" key="1">
    <source>
        <dbReference type="ARBA" id="ARBA00004123"/>
    </source>
</evidence>
<keyword evidence="5" id="KW-0804">Transcription</keyword>
<name>A0A564YC08_HYMDI</name>
<evidence type="ECO:0000256" key="8">
    <source>
        <dbReference type="SAM" id="MobiDB-lite"/>
    </source>
</evidence>
<dbReference type="GO" id="GO:0010628">
    <property type="term" value="P:positive regulation of gene expression"/>
    <property type="evidence" value="ECO:0007669"/>
    <property type="project" value="TreeGrafter"/>
</dbReference>
<evidence type="ECO:0000256" key="7">
    <source>
        <dbReference type="ARBA" id="ARBA00031961"/>
    </source>
</evidence>
<evidence type="ECO:0000256" key="4">
    <source>
        <dbReference type="ARBA" id="ARBA00023015"/>
    </source>
</evidence>
<dbReference type="InterPro" id="IPR021629">
    <property type="entry name" value="Mediator_Med23"/>
</dbReference>
<dbReference type="GO" id="GO:0016592">
    <property type="term" value="C:mediator complex"/>
    <property type="evidence" value="ECO:0007669"/>
    <property type="project" value="TreeGrafter"/>
</dbReference>
<feature type="region of interest" description="Disordered" evidence="8">
    <location>
        <begin position="490"/>
        <end position="518"/>
    </location>
</feature>
<dbReference type="PANTHER" id="PTHR12691:SF10">
    <property type="entry name" value="MEDIATOR OF RNA POLYMERASE II TRANSCRIPTION SUBUNIT 23"/>
    <property type="match status" value="1"/>
</dbReference>
<comment type="similarity">
    <text evidence="2">Belongs to the Mediator complex subunit 23 family.</text>
</comment>
<dbReference type="GO" id="GO:0005667">
    <property type="term" value="C:transcription regulator complex"/>
    <property type="evidence" value="ECO:0007669"/>
    <property type="project" value="TreeGrafter"/>
</dbReference>
<evidence type="ECO:0000256" key="3">
    <source>
        <dbReference type="ARBA" id="ARBA00019696"/>
    </source>
</evidence>
<dbReference type="PANTHER" id="PTHR12691">
    <property type="entry name" value="MEDIATOR OF RNA POLYMERASE II TRANSCRIPTION SUBUNIT 23"/>
    <property type="match status" value="1"/>
</dbReference>
<accession>A0A564YC08</accession>
<evidence type="ECO:0000256" key="6">
    <source>
        <dbReference type="ARBA" id="ARBA00023242"/>
    </source>
</evidence>
<comment type="subcellular location">
    <subcellularLocation>
        <location evidence="1">Nucleus</location>
    </subcellularLocation>
</comment>
<keyword evidence="4" id="KW-0805">Transcription regulation</keyword>
<gene>
    <name evidence="9" type="ORF">WMSIL1_LOCUS4195</name>
</gene>